<reference evidence="5 6" key="1">
    <citation type="submission" date="2017-12" db="EMBL/GenBank/DDBJ databases">
        <authorList>
            <person name="Paulsen S."/>
            <person name="Gram L.K."/>
        </authorList>
    </citation>
    <scope>NUCLEOTIDE SEQUENCE [LARGE SCALE GENOMIC DNA]</scope>
    <source>
        <strain evidence="5 6">S2897</strain>
    </source>
</reference>
<dbReference type="RefSeq" id="WP_171042046.1">
    <property type="nucleotide sequence ID" value="NZ_PNCG01001165.1"/>
</dbReference>
<dbReference type="GO" id="GO:0006508">
    <property type="term" value="P:proteolysis"/>
    <property type="evidence" value="ECO:0007669"/>
    <property type="project" value="UniProtKB-KW"/>
</dbReference>
<accession>A0A5S3XXU3</accession>
<feature type="non-terminal residue" evidence="5">
    <location>
        <position position="1"/>
    </location>
</feature>
<sequence length="91" mass="9891">SNISRAQNQELFYTIEVPANVNLSVTTSGGSGDADLYVRKGTKPTTSNYDCRPFRNGNSESCSLNSGQGGTYHIMLRGYSAFSNVRLVGQY</sequence>
<dbReference type="GO" id="GO:0008233">
    <property type="term" value="F:peptidase activity"/>
    <property type="evidence" value="ECO:0007669"/>
    <property type="project" value="UniProtKB-KW"/>
</dbReference>
<feature type="domain" description="Peptidase C-terminal archaeal/bacterial" evidence="4">
    <location>
        <begin position="11"/>
        <end position="78"/>
    </location>
</feature>
<dbReference type="InterPro" id="IPR007280">
    <property type="entry name" value="Peptidase_C_arc/bac"/>
</dbReference>
<evidence type="ECO:0000259" key="4">
    <source>
        <dbReference type="Pfam" id="PF04151"/>
    </source>
</evidence>
<protein>
    <submittedName>
        <fullName evidence="5">Alkaline serine protease</fullName>
    </submittedName>
</protein>
<keyword evidence="2" id="KW-0378">Hydrolase</keyword>
<evidence type="ECO:0000256" key="2">
    <source>
        <dbReference type="ARBA" id="ARBA00022801"/>
    </source>
</evidence>
<dbReference type="AlphaFoldDB" id="A0A5S3XXU3"/>
<proteinExistence type="predicted"/>
<dbReference type="EMBL" id="PNCG01001165">
    <property type="protein sequence ID" value="TMP64941.1"/>
    <property type="molecule type" value="Genomic_DNA"/>
</dbReference>
<reference evidence="6" key="2">
    <citation type="submission" date="2019-06" db="EMBL/GenBank/DDBJ databases">
        <title>Co-occurence of chitin degradation, pigmentation and bioactivity in marine Pseudoalteromonas.</title>
        <authorList>
            <person name="Sonnenschein E.C."/>
            <person name="Bech P.K."/>
        </authorList>
    </citation>
    <scope>NUCLEOTIDE SEQUENCE [LARGE SCALE GENOMIC DNA]</scope>
    <source>
        <strain evidence="6">S2897</strain>
    </source>
</reference>
<evidence type="ECO:0000256" key="3">
    <source>
        <dbReference type="ARBA" id="ARBA00023145"/>
    </source>
</evidence>
<evidence type="ECO:0000256" key="1">
    <source>
        <dbReference type="ARBA" id="ARBA00022670"/>
    </source>
</evidence>
<keyword evidence="1 5" id="KW-0645">Protease</keyword>
<gene>
    <name evidence="5" type="ORF">CWC05_24260</name>
</gene>
<dbReference type="Proteomes" id="UP000305874">
    <property type="component" value="Unassembled WGS sequence"/>
</dbReference>
<dbReference type="Pfam" id="PF04151">
    <property type="entry name" value="PPC"/>
    <property type="match status" value="1"/>
</dbReference>
<dbReference type="FunFam" id="2.60.120.380:FF:000013">
    <property type="entry name" value="Alkaline serine protease"/>
    <property type="match status" value="1"/>
</dbReference>
<evidence type="ECO:0000313" key="6">
    <source>
        <dbReference type="Proteomes" id="UP000305874"/>
    </source>
</evidence>
<comment type="caution">
    <text evidence="5">The sequence shown here is derived from an EMBL/GenBank/DDBJ whole genome shotgun (WGS) entry which is preliminary data.</text>
</comment>
<organism evidence="5 6">
    <name type="scientific">Pseudoalteromonas ruthenica</name>
    <dbReference type="NCBI Taxonomy" id="151081"/>
    <lineage>
        <taxon>Bacteria</taxon>
        <taxon>Pseudomonadati</taxon>
        <taxon>Pseudomonadota</taxon>
        <taxon>Gammaproteobacteria</taxon>
        <taxon>Alteromonadales</taxon>
        <taxon>Pseudoalteromonadaceae</taxon>
        <taxon>Pseudoalteromonas</taxon>
    </lineage>
</organism>
<dbReference type="Gene3D" id="2.60.120.380">
    <property type="match status" value="1"/>
</dbReference>
<name>A0A5S3XXU3_9GAMM</name>
<keyword evidence="3" id="KW-0865">Zymogen</keyword>
<evidence type="ECO:0000313" key="5">
    <source>
        <dbReference type="EMBL" id="TMP64941.1"/>
    </source>
</evidence>